<evidence type="ECO:0008006" key="4">
    <source>
        <dbReference type="Google" id="ProtNLM"/>
    </source>
</evidence>
<feature type="region of interest" description="Disordered" evidence="1">
    <location>
        <begin position="301"/>
        <end position="342"/>
    </location>
</feature>
<feature type="region of interest" description="Disordered" evidence="1">
    <location>
        <begin position="2132"/>
        <end position="2156"/>
    </location>
</feature>
<dbReference type="Proteomes" id="UP001189429">
    <property type="component" value="Unassembled WGS sequence"/>
</dbReference>
<dbReference type="InterPro" id="IPR012337">
    <property type="entry name" value="RNaseH-like_sf"/>
</dbReference>
<evidence type="ECO:0000256" key="1">
    <source>
        <dbReference type="SAM" id="MobiDB-lite"/>
    </source>
</evidence>
<keyword evidence="3" id="KW-1185">Reference proteome</keyword>
<name>A0ABN9QUU8_9DINO</name>
<sequence>MPRHPLLVPRAARAAVAFLDPASAMRRALECQGCRLPKATRFGANAPLPAAAKSTTRSGAAPGGGSGKAPPRAGPRLSAQLAQAQRELAGLKELLEAGGPASAGGRLGGAQSVEVDDGEGAGAGDAAALAEIHMRESGLRAIKDQAADWAAAPRAERRARLEKAKARRFAGKPPHARTHAIANKVHAYLLEQQVAQLQQQAPQAQPPRPAGQATAQDVIGGLGITVGELEAVVMQQLSAHPNEEQPVPAEAQKRMAGAMGERIAELCMSKRARREGPPSEEQASASQDLANTAGVVHAGAERGGQSQLAPEAAAPGSGSGSAVVPRWQPEEESVEQLQQRLRKHGPGLEAGASSLARISLFLSTWLGAIAKGSIFTANVTAGGSLARCAEGVCERAEAVVLLVQEHRARDHDRLAALQQAVLGHGHAGLWAPAVQGPRGEAGTSGEAAVLARSHTTVTSPPFLESPVLLAARLVAAHVHWGVAGGFVGIAACFHSNLGWNAHSQHVAAVLMKHLAKLNAAGIDWIAGGGFTMGPARFPAQQLHGVRGLWAAAGDATCRPRAGAWSTLDYFPCATSLAPRLGRPQADEYGTPQPRLSVAMEMHTQDLPLQVRVVRGPRPIGPAPPVGCSRGVDDWRKPLATVRAAVSREHLPEAWGAMVATAEQELLDRCDVAGHDRTKYVGRRARHLMGVGAYVAKAARQLHGAGLLCPLFDAQFDKLAVFLLERMLMFAQADFAGQASRVVEYANGQYEAALAAQQKEWVNWASEFFSHGAGRAHRCSKVRDLQEVITAWHGQQQDASPHLARDREMQPWAKVWRCHGLQQARRPADIEEWEALPELTVDKMKRAVLSFPAGTAMGPAKIGMRALSFLSVEGMYVCAQLFMRMEKLGTWPEGRLGHAVRRLPKPSGGCRRIALMHSMVRMWSRARADISMGWLTQHPGVDIWGLGAGRSSSDAAFDLNLETEVAVALEEQVFTVLLDARKFFETVTPEALIQEARLLKMPLPLVWLVVELYRQPRRLQAFGSVSYEVVALVDDVILQWIRTAGSNVSVLWAAVTRFREEAKQLGIIVYPAKSGYVTSSKGLAAECRKHAGSRGLQLLHWARNLGHDLGGGRIQRRRTKLRLKAPARRRGRLAALKRAAGRKVTVLWRTGLLPSAGHGAGVAGISDDELQRLRAEASRLAGARPGPPGATIYLATQRSARFDPICDEATVALVVRYSSWAWEQRTSLGRLQRAWASITQRLVEKPTWGLAGSPIASTMLTLWREEEQHIYLLATSPSDLKAFHVEGVSRWQGRQILSHFGGGQPTVPIWMRVLRLCAGGKGAAVAEGPAATGLGIHWAGAPWTRQGQLDVGVAPDGSCLACGGEEDTPGHRLRGCEALLRARQSGPPGGSELGTARFVATRSSVEQDVFPDRLQQTWTTMRDKGLQAGGAGVADFSGFAHEAGLPVTPPRMLPAADEAEVRLGGGWSGRSDEQRGDIAFTDGSGFASSMPELRRCGRSLGSNGVPVRAAFGALPGRLQTVGRAERHALLQVTELLGQQARFVATDLLALAQEASSWGPELERVKAVHAPVWRLLRQQPCHPLVFWAPAHQDVDGYLAAGLHPVLRAGNLWADWFAKQGALQHAVPQVYTEFYAIEVQYFKQVADCIGWAMQRCLATGDSPPEARYVPAAPPPPVPKLTAVERSLARVQVKRGMLCTERGRRPRAEAGAAVQQYVKSSCLPAPLARLKAAAEVVHFGAGPHCMGGAEGLGAEALQPCDGGRPCKLAPRPNPFLHEGDGRGVVLRLGHRLRRAAPAIFCEVCVAWMQTRAARGLQKACCGPPTDKGHHQRTYVSNLVARRDRLLRGLGPKTGRSWATGTLVHDERSSVDDSSEESTGEAVAALGSAVAPLADAQGAATRGRTEASRLLAEVVARRSVCAAPAPSWQERLERVATREAGPACVAAGGAGRVPKAQVVEALADTGCAVGDRAGSWAVRGLALLRRLHARAERLCGGAGAAPRAAPAGFAARLRRNGIRVARPPPRAVLPQRPPRPLALERRWRRFLRAMGSTARQLAEARCRRAWSRGARLRGAYARYRSGLTLRSQRCVTDGMRRYEVHCLRSWLAAPAGLPPAQGWARAARRWPRPGAAAALREGQGRLGAQAASQDHRGGEGSDAGEGRLGCGLHGSGAVHLAQVGWCRGSSGDAVVVSFGLAIDLII</sequence>
<feature type="compositionally biased region" description="Low complexity" evidence="1">
    <location>
        <begin position="309"/>
        <end position="325"/>
    </location>
</feature>
<organism evidence="2 3">
    <name type="scientific">Prorocentrum cordatum</name>
    <dbReference type="NCBI Taxonomy" id="2364126"/>
    <lineage>
        <taxon>Eukaryota</taxon>
        <taxon>Sar</taxon>
        <taxon>Alveolata</taxon>
        <taxon>Dinophyceae</taxon>
        <taxon>Prorocentrales</taxon>
        <taxon>Prorocentraceae</taxon>
        <taxon>Prorocentrum</taxon>
    </lineage>
</organism>
<proteinExistence type="predicted"/>
<evidence type="ECO:0000313" key="3">
    <source>
        <dbReference type="Proteomes" id="UP001189429"/>
    </source>
</evidence>
<accession>A0ABN9QUU8</accession>
<feature type="region of interest" description="Disordered" evidence="1">
    <location>
        <begin position="50"/>
        <end position="75"/>
    </location>
</feature>
<protein>
    <recommendedName>
        <fullName evidence="4">Reverse transcriptase domain-containing protein</fullName>
    </recommendedName>
</protein>
<dbReference type="EMBL" id="CAUYUJ010004559">
    <property type="protein sequence ID" value="CAK0810080.1"/>
    <property type="molecule type" value="Genomic_DNA"/>
</dbReference>
<dbReference type="SUPFAM" id="SSF53098">
    <property type="entry name" value="Ribonuclease H-like"/>
    <property type="match status" value="1"/>
</dbReference>
<evidence type="ECO:0000313" key="2">
    <source>
        <dbReference type="EMBL" id="CAK0810080.1"/>
    </source>
</evidence>
<gene>
    <name evidence="2" type="ORF">PCOR1329_LOCUS15149</name>
</gene>
<feature type="region of interest" description="Disordered" evidence="1">
    <location>
        <begin position="1852"/>
        <end position="1876"/>
    </location>
</feature>
<comment type="caution">
    <text evidence="2">The sequence shown here is derived from an EMBL/GenBank/DDBJ whole genome shotgun (WGS) entry which is preliminary data.</text>
</comment>
<reference evidence="2" key="1">
    <citation type="submission" date="2023-10" db="EMBL/GenBank/DDBJ databases">
        <authorList>
            <person name="Chen Y."/>
            <person name="Shah S."/>
            <person name="Dougan E. K."/>
            <person name="Thang M."/>
            <person name="Chan C."/>
        </authorList>
    </citation>
    <scope>NUCLEOTIDE SEQUENCE [LARGE SCALE GENOMIC DNA]</scope>
</reference>